<dbReference type="PROSITE" id="PS50104">
    <property type="entry name" value="TIR"/>
    <property type="match status" value="1"/>
</dbReference>
<dbReference type="Proteomes" id="UP000053144">
    <property type="component" value="Chromosome 11"/>
</dbReference>
<dbReference type="SMART" id="SM00255">
    <property type="entry name" value="TIR"/>
    <property type="match status" value="1"/>
</dbReference>
<accession>A0A0L9VU65</accession>
<dbReference type="EMBL" id="CM003381">
    <property type="protein sequence ID" value="KOM58402.1"/>
    <property type="molecule type" value="Genomic_DNA"/>
</dbReference>
<dbReference type="OMA" id="FWMERRR"/>
<sequence length="659" mass="75218">MTSPIPSMEFASSTTELPRKYDVLINFNGEDIGRKFVSHLDSILSAVGLTTFLHHDNGVKSMNEPILNLYRVAIVVFTKTYSQSPWCLHQLQQIIQWHQTYSRHVLPVYYEIQPFDVRSQKGDFGKAFKKAAHQTFSQQQLEHGMSKWTHALTKAANFFGWNESNYRSDAELVDKIVKSVLNLPVLSATKFPGRRAIERVPVKLRSVRREPSRLLTYIENSDYISKKLRWISLDWFSLEYLPDKFYLHDAITIDLKHSSLRFLLKEPQDLRWLKVLNLSHSKYLTETPDFSGLPSLEQLILKDCTGLREVHPSIGCLCNLTLLNLKDCTSLSNLPREIYKLISLETLILSGCSMIDLLEKDVVQMESLVTLIAENTIVNHVPFSILSSKSIGHISLRGFERLSRNIFPSIIRSWMSTVMNPISYIHSLCMDIDNSWENIGPLLSSLENLRSVLVQCDTEYQLSKQVKSILVEYFANFAESGISKQFRSSFIRLGTYHEFFNAVSDNISEVLLNSESCDVSLPVDNLPNWLAYMGEGNSVSFSVPWDRDMKGMALSVVYLSTGEIVATECLRSVLIVNYTKSTLQIHKYGTIISFNDIDWQGIMSNLAPEDKVEIFVTFGHGLVVKNTILYLVCGEPNYLKKELESKKNSLLRSIMKIVM</sequence>
<dbReference type="PANTHER" id="PTHR11017">
    <property type="entry name" value="LEUCINE-RICH REPEAT-CONTAINING PROTEIN"/>
    <property type="match status" value="1"/>
</dbReference>
<dbReference type="SUPFAM" id="SSF52058">
    <property type="entry name" value="L domain-like"/>
    <property type="match status" value="1"/>
</dbReference>
<dbReference type="GO" id="GO:0006952">
    <property type="term" value="P:defense response"/>
    <property type="evidence" value="ECO:0007669"/>
    <property type="project" value="InterPro"/>
</dbReference>
<dbReference type="InterPro" id="IPR044974">
    <property type="entry name" value="Disease_R_plants"/>
</dbReference>
<dbReference type="GO" id="GO:0007165">
    <property type="term" value="P:signal transduction"/>
    <property type="evidence" value="ECO:0007669"/>
    <property type="project" value="InterPro"/>
</dbReference>
<dbReference type="SUPFAM" id="SSF52200">
    <property type="entry name" value="Toll/Interleukin receptor TIR domain"/>
    <property type="match status" value="1"/>
</dbReference>
<reference evidence="3" key="1">
    <citation type="journal article" date="2015" name="Proc. Natl. Acad. Sci. U.S.A.">
        <title>Genome sequencing of adzuki bean (Vigna angularis) provides insight into high starch and low fat accumulation and domestication.</title>
        <authorList>
            <person name="Yang K."/>
            <person name="Tian Z."/>
            <person name="Chen C."/>
            <person name="Luo L."/>
            <person name="Zhao B."/>
            <person name="Wang Z."/>
            <person name="Yu L."/>
            <person name="Li Y."/>
            <person name="Sun Y."/>
            <person name="Li W."/>
            <person name="Chen Y."/>
            <person name="Li Y."/>
            <person name="Zhang Y."/>
            <person name="Ai D."/>
            <person name="Zhao J."/>
            <person name="Shang C."/>
            <person name="Ma Y."/>
            <person name="Wu B."/>
            <person name="Wang M."/>
            <person name="Gao L."/>
            <person name="Sun D."/>
            <person name="Zhang P."/>
            <person name="Guo F."/>
            <person name="Wang W."/>
            <person name="Li Y."/>
            <person name="Wang J."/>
            <person name="Varshney R.K."/>
            <person name="Wang J."/>
            <person name="Ling H.Q."/>
            <person name="Wan P."/>
        </authorList>
    </citation>
    <scope>NUCLEOTIDE SEQUENCE</scope>
    <source>
        <strain evidence="3">cv. Jingnong 6</strain>
    </source>
</reference>
<dbReference type="AlphaFoldDB" id="A0A0L9VU65"/>
<dbReference type="InterPro" id="IPR032675">
    <property type="entry name" value="LRR_dom_sf"/>
</dbReference>
<gene>
    <name evidence="2" type="ORF">LR48_Vigan11g143600</name>
</gene>
<dbReference type="Pfam" id="PF01582">
    <property type="entry name" value="TIR"/>
    <property type="match status" value="1"/>
</dbReference>
<organism evidence="2 3">
    <name type="scientific">Phaseolus angularis</name>
    <name type="common">Azuki bean</name>
    <name type="synonym">Vigna angularis</name>
    <dbReference type="NCBI Taxonomy" id="3914"/>
    <lineage>
        <taxon>Eukaryota</taxon>
        <taxon>Viridiplantae</taxon>
        <taxon>Streptophyta</taxon>
        <taxon>Embryophyta</taxon>
        <taxon>Tracheophyta</taxon>
        <taxon>Spermatophyta</taxon>
        <taxon>Magnoliopsida</taxon>
        <taxon>eudicotyledons</taxon>
        <taxon>Gunneridae</taxon>
        <taxon>Pentapetalae</taxon>
        <taxon>rosids</taxon>
        <taxon>fabids</taxon>
        <taxon>Fabales</taxon>
        <taxon>Fabaceae</taxon>
        <taxon>Papilionoideae</taxon>
        <taxon>50 kb inversion clade</taxon>
        <taxon>NPAAA clade</taxon>
        <taxon>indigoferoid/millettioid clade</taxon>
        <taxon>Phaseoleae</taxon>
        <taxon>Vigna</taxon>
    </lineage>
</organism>
<evidence type="ECO:0000259" key="1">
    <source>
        <dbReference type="PROSITE" id="PS50104"/>
    </source>
</evidence>
<dbReference type="Gene3D" id="3.80.10.10">
    <property type="entry name" value="Ribonuclease Inhibitor"/>
    <property type="match status" value="1"/>
</dbReference>
<dbReference type="PANTHER" id="PTHR11017:SF560">
    <property type="entry name" value="RESISTANCE PROTEIN (TIR-NBS-LRR CLASS), PUTATIVE-RELATED"/>
    <property type="match status" value="1"/>
</dbReference>
<dbReference type="InterPro" id="IPR035897">
    <property type="entry name" value="Toll_tir_struct_dom_sf"/>
</dbReference>
<dbReference type="Gramene" id="KOM58402">
    <property type="protein sequence ID" value="KOM58402"/>
    <property type="gene ID" value="LR48_Vigan11g143600"/>
</dbReference>
<proteinExistence type="predicted"/>
<feature type="domain" description="TIR" evidence="1">
    <location>
        <begin position="19"/>
        <end position="184"/>
    </location>
</feature>
<protein>
    <recommendedName>
        <fullName evidence="1">TIR domain-containing protein</fullName>
    </recommendedName>
</protein>
<evidence type="ECO:0000313" key="2">
    <source>
        <dbReference type="EMBL" id="KOM58402.1"/>
    </source>
</evidence>
<name>A0A0L9VU65_PHAAN</name>
<dbReference type="Gene3D" id="3.40.50.10140">
    <property type="entry name" value="Toll/interleukin-1 receptor homology (TIR) domain"/>
    <property type="match status" value="1"/>
</dbReference>
<evidence type="ECO:0000313" key="3">
    <source>
        <dbReference type="Proteomes" id="UP000053144"/>
    </source>
</evidence>
<dbReference type="InterPro" id="IPR000157">
    <property type="entry name" value="TIR_dom"/>
</dbReference>